<dbReference type="EMBL" id="RBXB01000001">
    <property type="protein sequence ID" value="RKT01618.1"/>
    <property type="molecule type" value="Genomic_DNA"/>
</dbReference>
<evidence type="ECO:0000313" key="1">
    <source>
        <dbReference type="EMBL" id="RKT01618.1"/>
    </source>
</evidence>
<accession>A0A495SMY1</accession>
<dbReference type="Proteomes" id="UP000272428">
    <property type="component" value="Unassembled WGS sequence"/>
</dbReference>
<comment type="caution">
    <text evidence="1">The sequence shown here is derived from an EMBL/GenBank/DDBJ whole genome shotgun (WGS) entry which is preliminary data.</text>
</comment>
<protein>
    <submittedName>
        <fullName evidence="1">Uncharacterized protein</fullName>
    </submittedName>
</protein>
<organism evidence="1 2">
    <name type="scientific">Chryseobacterium defluvii</name>
    <dbReference type="NCBI Taxonomy" id="160396"/>
    <lineage>
        <taxon>Bacteria</taxon>
        <taxon>Pseudomonadati</taxon>
        <taxon>Bacteroidota</taxon>
        <taxon>Flavobacteriia</taxon>
        <taxon>Flavobacteriales</taxon>
        <taxon>Weeksellaceae</taxon>
        <taxon>Chryseobacterium group</taxon>
        <taxon>Chryseobacterium</taxon>
    </lineage>
</organism>
<evidence type="ECO:0000313" key="2">
    <source>
        <dbReference type="Proteomes" id="UP000272428"/>
    </source>
</evidence>
<gene>
    <name evidence="1" type="ORF">BCF58_0841</name>
</gene>
<dbReference type="OrthoDB" id="1273940at2"/>
<dbReference type="RefSeq" id="WP_121460518.1">
    <property type="nucleotide sequence ID" value="NZ_RBXB01000001.1"/>
</dbReference>
<name>A0A495SMY1_9FLAO</name>
<dbReference type="AlphaFoldDB" id="A0A495SMY1"/>
<keyword evidence="2" id="KW-1185">Reference proteome</keyword>
<reference evidence="1 2" key="1">
    <citation type="submission" date="2018-10" db="EMBL/GenBank/DDBJ databases">
        <title>Genomic Encyclopedia of Archaeal and Bacterial Type Strains, Phase II (KMG-II): from individual species to whole genera.</title>
        <authorList>
            <person name="Goeker M."/>
        </authorList>
    </citation>
    <scope>NUCLEOTIDE SEQUENCE [LARGE SCALE GENOMIC DNA]</scope>
    <source>
        <strain evidence="1 2">DSM 14219</strain>
    </source>
</reference>
<proteinExistence type="predicted"/>
<sequence>MQGIDPKFHSSLIDRMKYYRYLLNEINNESDIQSSDIISRTSELDELYNEYLMNKKQLENSIKNYRQYHLDLHKSVTARLRELKRKVRQE</sequence>